<dbReference type="EMBL" id="ALYF01000002">
    <property type="protein sequence ID" value="EJW22116.1"/>
    <property type="molecule type" value="Genomic_DNA"/>
</dbReference>
<dbReference type="PRINTS" id="PR00338">
    <property type="entry name" value="NUSGTNSCPFCT"/>
</dbReference>
<sequence length="171" mass="19433">MISQAKDCWYVAQLKPNGFNKAQLNLARQGFECFMPMRKVTIRHARKLSVGSRPVFPGYIFIKFGLDDGDWRKINSTLGVNRLISFHGGRPAQIPDALMAGFMARCDDQHMLKPISDWKTGEKARLVSGPFTDFIGQVEELVSGDRVRLLFKFMEQYKSVEVSSAELERLS</sequence>
<keyword evidence="7" id="KW-1185">Reference proteome</keyword>
<keyword evidence="4" id="KW-0806">Transcription termination</keyword>
<dbReference type="InterPro" id="IPR001062">
    <property type="entry name" value="Transcrpt_antiterm_NusG"/>
</dbReference>
<organism evidence="6 7">
    <name type="scientific">alpha proteobacterium IMCC14465</name>
    <dbReference type="NCBI Taxonomy" id="1220535"/>
    <lineage>
        <taxon>Bacteria</taxon>
        <taxon>Pseudomonadati</taxon>
        <taxon>Pseudomonadota</taxon>
        <taxon>Alphaproteobacteria</taxon>
        <taxon>PS1 clade</taxon>
    </lineage>
</organism>
<keyword evidence="1 4" id="KW-0889">Transcription antitermination</keyword>
<dbReference type="GO" id="GO:0005829">
    <property type="term" value="C:cytosol"/>
    <property type="evidence" value="ECO:0007669"/>
    <property type="project" value="TreeGrafter"/>
</dbReference>
<comment type="similarity">
    <text evidence="4">Belongs to the NusG family.</text>
</comment>
<dbReference type="STRING" id="1220535.IMCC14465_05100"/>
<dbReference type="CDD" id="cd09892">
    <property type="entry name" value="NGN_SP_RfaH"/>
    <property type="match status" value="1"/>
</dbReference>
<dbReference type="Gene3D" id="3.30.70.940">
    <property type="entry name" value="NusG, N-terminal domain"/>
    <property type="match status" value="1"/>
</dbReference>
<evidence type="ECO:0000256" key="2">
    <source>
        <dbReference type="ARBA" id="ARBA00023015"/>
    </source>
</evidence>
<dbReference type="AlphaFoldDB" id="J9DJM4"/>
<evidence type="ECO:0000313" key="7">
    <source>
        <dbReference type="Proteomes" id="UP000004836"/>
    </source>
</evidence>
<dbReference type="PANTHER" id="PTHR30265:SF7">
    <property type="entry name" value="TRANSCRIPTION ANTITERMINATION PROTEIN RFAH"/>
    <property type="match status" value="1"/>
</dbReference>
<evidence type="ECO:0000256" key="3">
    <source>
        <dbReference type="ARBA" id="ARBA00023163"/>
    </source>
</evidence>
<dbReference type="PANTHER" id="PTHR30265">
    <property type="entry name" value="RHO-INTERACTING TRANSCRIPTION TERMINATION FACTOR NUSG"/>
    <property type="match status" value="1"/>
</dbReference>
<dbReference type="InterPro" id="IPR008991">
    <property type="entry name" value="Translation_prot_SH3-like_sf"/>
</dbReference>
<dbReference type="OrthoDB" id="9787731at2"/>
<dbReference type="GO" id="GO:0032784">
    <property type="term" value="P:regulation of DNA-templated transcription elongation"/>
    <property type="evidence" value="ECO:0007669"/>
    <property type="project" value="InterPro"/>
</dbReference>
<dbReference type="InterPro" id="IPR043425">
    <property type="entry name" value="NusG-like"/>
</dbReference>
<evidence type="ECO:0000256" key="1">
    <source>
        <dbReference type="ARBA" id="ARBA00022814"/>
    </source>
</evidence>
<feature type="domain" description="NusG-like N-terminal" evidence="5">
    <location>
        <begin position="6"/>
        <end position="106"/>
    </location>
</feature>
<dbReference type="GO" id="GO:0006354">
    <property type="term" value="P:DNA-templated transcription elongation"/>
    <property type="evidence" value="ECO:0007669"/>
    <property type="project" value="InterPro"/>
</dbReference>
<dbReference type="GO" id="GO:0031564">
    <property type="term" value="P:transcription antitermination"/>
    <property type="evidence" value="ECO:0007669"/>
    <property type="project" value="UniProtKB-KW"/>
</dbReference>
<dbReference type="SMART" id="SM00738">
    <property type="entry name" value="NGN"/>
    <property type="match status" value="1"/>
</dbReference>
<protein>
    <recommendedName>
        <fullName evidence="4">Transcription termination/antitermination protein NusG</fullName>
    </recommendedName>
</protein>
<dbReference type="eggNOG" id="COG0250">
    <property type="taxonomic scope" value="Bacteria"/>
</dbReference>
<evidence type="ECO:0000256" key="4">
    <source>
        <dbReference type="RuleBase" id="RU000538"/>
    </source>
</evidence>
<name>J9DJM4_9PROT</name>
<comment type="function">
    <text evidence="4">Participates in transcription elongation, termination and antitermination.</text>
</comment>
<keyword evidence="2 4" id="KW-0805">Transcription regulation</keyword>
<accession>J9DJM4</accession>
<dbReference type="InterPro" id="IPR006645">
    <property type="entry name" value="NGN-like_dom"/>
</dbReference>
<evidence type="ECO:0000313" key="6">
    <source>
        <dbReference type="EMBL" id="EJW22116.1"/>
    </source>
</evidence>
<dbReference type="SUPFAM" id="SSF82679">
    <property type="entry name" value="N-utilization substance G protein NusG, N-terminal domain"/>
    <property type="match status" value="1"/>
</dbReference>
<keyword evidence="3 4" id="KW-0804">Transcription</keyword>
<reference evidence="6 7" key="1">
    <citation type="journal article" date="2012" name="J. Bacteriol.">
        <title>Genome Sequence of Strain IMCC14465, Isolated from the East Sea, Belonging to the PS1 Clade of Alphaproteobacteria.</title>
        <authorList>
            <person name="Yang S.J."/>
            <person name="Kang I."/>
            <person name="Cho J.C."/>
        </authorList>
    </citation>
    <scope>NUCLEOTIDE SEQUENCE [LARGE SCALE GENOMIC DNA]</scope>
    <source>
        <strain evidence="6 7">IMCC14465</strain>
    </source>
</reference>
<dbReference type="InterPro" id="IPR036735">
    <property type="entry name" value="NGN_dom_sf"/>
</dbReference>
<gene>
    <name evidence="6" type="ORF">IMCC14465_05100</name>
</gene>
<dbReference type="SUPFAM" id="SSF50104">
    <property type="entry name" value="Translation proteins SH3-like domain"/>
    <property type="match status" value="1"/>
</dbReference>
<dbReference type="GO" id="GO:0006353">
    <property type="term" value="P:DNA-templated transcription termination"/>
    <property type="evidence" value="ECO:0007669"/>
    <property type="project" value="UniProtKB-KW"/>
</dbReference>
<proteinExistence type="inferred from homology"/>
<comment type="caution">
    <text evidence="6">The sequence shown here is derived from an EMBL/GenBank/DDBJ whole genome shotgun (WGS) entry which is preliminary data.</text>
</comment>
<dbReference type="Pfam" id="PF02357">
    <property type="entry name" value="NusG"/>
    <property type="match status" value="1"/>
</dbReference>
<dbReference type="Proteomes" id="UP000004836">
    <property type="component" value="Unassembled WGS sequence"/>
</dbReference>
<evidence type="ECO:0000259" key="5">
    <source>
        <dbReference type="SMART" id="SM00738"/>
    </source>
</evidence>